<dbReference type="InterPro" id="IPR001041">
    <property type="entry name" value="2Fe-2S_ferredoxin-type"/>
</dbReference>
<dbReference type="PANTHER" id="PTHR47354:SF3">
    <property type="entry name" value="OXIDOREDUCTASE-RELATED"/>
    <property type="match status" value="1"/>
</dbReference>
<dbReference type="SUPFAM" id="SSF63380">
    <property type="entry name" value="Riboflavin synthase domain-like"/>
    <property type="match status" value="1"/>
</dbReference>
<dbReference type="Gene3D" id="3.40.50.80">
    <property type="entry name" value="Nucleotide-binding domain of ferredoxin-NADP reductase (FNR) module"/>
    <property type="match status" value="1"/>
</dbReference>
<dbReference type="PROSITE" id="PS51384">
    <property type="entry name" value="FAD_FR"/>
    <property type="match status" value="1"/>
</dbReference>
<dbReference type="OrthoDB" id="9806195at2"/>
<comment type="caution">
    <text evidence="3">The sequence shown here is derived from an EMBL/GenBank/DDBJ whole genome shotgun (WGS) entry which is preliminary data.</text>
</comment>
<dbReference type="EMBL" id="JTAK01000001">
    <property type="protein sequence ID" value="KHO66103.1"/>
    <property type="molecule type" value="Genomic_DNA"/>
</dbReference>
<dbReference type="SUPFAM" id="SSF52343">
    <property type="entry name" value="Ferredoxin reductase-like, C-terminal NADP-linked domain"/>
    <property type="match status" value="1"/>
</dbReference>
<evidence type="ECO:0000259" key="2">
    <source>
        <dbReference type="PROSITE" id="PS51384"/>
    </source>
</evidence>
<dbReference type="GO" id="GO:0016491">
    <property type="term" value="F:oxidoreductase activity"/>
    <property type="evidence" value="ECO:0007669"/>
    <property type="project" value="InterPro"/>
</dbReference>
<dbReference type="NCBIfam" id="NF004317">
    <property type="entry name" value="PRK05713.1"/>
    <property type="match status" value="1"/>
</dbReference>
<feature type="domain" description="2Fe-2S ferredoxin-type" evidence="1">
    <location>
        <begin position="2"/>
        <end position="88"/>
    </location>
</feature>
<dbReference type="InterPro" id="IPR008333">
    <property type="entry name" value="Cbr1-like_FAD-bd_dom"/>
</dbReference>
<evidence type="ECO:0008006" key="5">
    <source>
        <dbReference type="Google" id="ProtNLM"/>
    </source>
</evidence>
<dbReference type="InterPro" id="IPR012675">
    <property type="entry name" value="Beta-grasp_dom_sf"/>
</dbReference>
<dbReference type="Pfam" id="PF00175">
    <property type="entry name" value="NAD_binding_1"/>
    <property type="match status" value="1"/>
</dbReference>
<dbReference type="AlphaFoldDB" id="A0A0B3BNM6"/>
<name>A0A0B3BNM6_9PSED</name>
<dbReference type="RefSeq" id="WP_039605654.1">
    <property type="nucleotide sequence ID" value="NZ_FMUP01000008.1"/>
</dbReference>
<dbReference type="CDD" id="cd00207">
    <property type="entry name" value="fer2"/>
    <property type="match status" value="1"/>
</dbReference>
<evidence type="ECO:0000259" key="1">
    <source>
        <dbReference type="PROSITE" id="PS51085"/>
    </source>
</evidence>
<evidence type="ECO:0000313" key="3">
    <source>
        <dbReference type="EMBL" id="KHO66103.1"/>
    </source>
</evidence>
<accession>A0A0B3BNM6</accession>
<dbReference type="Pfam" id="PF00111">
    <property type="entry name" value="Fer2"/>
    <property type="match status" value="1"/>
</dbReference>
<dbReference type="PROSITE" id="PS51085">
    <property type="entry name" value="2FE2S_FER_2"/>
    <property type="match status" value="1"/>
</dbReference>
<dbReference type="Gene3D" id="3.10.20.30">
    <property type="match status" value="1"/>
</dbReference>
<sequence length="313" mass="34160">MPELSVGDRHWSVEPGCNLLDALLEAGQSVAHSCRAGSCGACRVRCLHGEPLDARPDALPASERAAGWRLACQCRVSEDLGVELFDPAQQTLAAEVVGHDWLAPEVLRLRLAAEVPLRYQAGQHLLLWRDHSLARPYSLASLPGEDAFLEFHIDCAGRGGFCDHARRLRPGDPLRLSGLQGGALRYEPEWQERPLWLLATGTGLAPLWAILREALRQGHAGPIHLLHLARSSTEHYLADALDGLAQRHTNLQVTLLEHSETGAWLQAQRPSRDTLALLCGAPARVDALARALYLAGLPRGQLYREPYITAAGA</sequence>
<proteinExistence type="predicted"/>
<organism evidence="3 4">
    <name type="scientific">Pseudomonas flexibilis</name>
    <dbReference type="NCBI Taxonomy" id="706570"/>
    <lineage>
        <taxon>Bacteria</taxon>
        <taxon>Pseudomonadati</taxon>
        <taxon>Pseudomonadota</taxon>
        <taxon>Gammaproteobacteria</taxon>
        <taxon>Pseudomonadales</taxon>
        <taxon>Pseudomonadaceae</taxon>
        <taxon>Pseudomonas</taxon>
    </lineage>
</organism>
<dbReference type="InterPro" id="IPR039261">
    <property type="entry name" value="FNR_nucleotide-bd"/>
</dbReference>
<evidence type="ECO:0000313" key="4">
    <source>
        <dbReference type="Proteomes" id="UP000030980"/>
    </source>
</evidence>
<dbReference type="SUPFAM" id="SSF54292">
    <property type="entry name" value="2Fe-2S ferredoxin-like"/>
    <property type="match status" value="1"/>
</dbReference>
<dbReference type="InterPro" id="IPR017927">
    <property type="entry name" value="FAD-bd_FR_type"/>
</dbReference>
<dbReference type="GO" id="GO:0051537">
    <property type="term" value="F:2 iron, 2 sulfur cluster binding"/>
    <property type="evidence" value="ECO:0007669"/>
    <property type="project" value="InterPro"/>
</dbReference>
<dbReference type="STRING" id="706570.PT85_00490"/>
<dbReference type="InterPro" id="IPR006058">
    <property type="entry name" value="2Fe2S_fd_BS"/>
</dbReference>
<dbReference type="Gene3D" id="2.40.30.10">
    <property type="entry name" value="Translation factors"/>
    <property type="match status" value="1"/>
</dbReference>
<dbReference type="InterPro" id="IPR050415">
    <property type="entry name" value="MRET"/>
</dbReference>
<dbReference type="Proteomes" id="UP000030980">
    <property type="component" value="Unassembled WGS sequence"/>
</dbReference>
<gene>
    <name evidence="3" type="ORF">PT85_00490</name>
</gene>
<keyword evidence="4" id="KW-1185">Reference proteome</keyword>
<feature type="domain" description="FAD-binding FR-type" evidence="2">
    <location>
        <begin position="89"/>
        <end position="187"/>
    </location>
</feature>
<dbReference type="InterPro" id="IPR017938">
    <property type="entry name" value="Riboflavin_synthase-like_b-brl"/>
</dbReference>
<dbReference type="Pfam" id="PF00970">
    <property type="entry name" value="FAD_binding_6"/>
    <property type="match status" value="1"/>
</dbReference>
<dbReference type="PROSITE" id="PS00197">
    <property type="entry name" value="2FE2S_FER_1"/>
    <property type="match status" value="1"/>
</dbReference>
<protein>
    <recommendedName>
        <fullName evidence="5">NAD(P)H-flavin reductase</fullName>
    </recommendedName>
</protein>
<dbReference type="PANTHER" id="PTHR47354">
    <property type="entry name" value="NADH OXIDOREDUCTASE HCR"/>
    <property type="match status" value="1"/>
</dbReference>
<dbReference type="InterPro" id="IPR001433">
    <property type="entry name" value="OxRdtase_FAD/NAD-bd"/>
</dbReference>
<reference evidence="3 4" key="1">
    <citation type="submission" date="2014-11" db="EMBL/GenBank/DDBJ databases">
        <title>Genome sequence of Pseudomonas tuomuerensis JCM 14085.</title>
        <authorList>
            <person name="Shin S.-K."/>
            <person name="Yi H."/>
        </authorList>
    </citation>
    <scope>NUCLEOTIDE SEQUENCE [LARGE SCALE GENOMIC DNA]</scope>
    <source>
        <strain evidence="3 4">JCM 14085</strain>
    </source>
</reference>
<dbReference type="InterPro" id="IPR036010">
    <property type="entry name" value="2Fe-2S_ferredoxin-like_sf"/>
</dbReference>